<reference evidence="1" key="1">
    <citation type="submission" date="2023-04" db="EMBL/GenBank/DDBJ databases">
        <title>Draft Genome sequencing of Naganishia species isolated from polar environments using Oxford Nanopore Technology.</title>
        <authorList>
            <person name="Leo P."/>
            <person name="Venkateswaran K."/>
        </authorList>
    </citation>
    <scope>NUCLEOTIDE SEQUENCE</scope>
    <source>
        <strain evidence="1">MNA-CCFEE 5423</strain>
    </source>
</reference>
<gene>
    <name evidence="1" type="ORF">QFC21_004629</name>
</gene>
<evidence type="ECO:0000313" key="1">
    <source>
        <dbReference type="EMBL" id="KAJ9097595.1"/>
    </source>
</evidence>
<protein>
    <submittedName>
        <fullName evidence="1">Uncharacterized protein</fullName>
    </submittedName>
</protein>
<proteinExistence type="predicted"/>
<evidence type="ECO:0000313" key="2">
    <source>
        <dbReference type="Proteomes" id="UP001227268"/>
    </source>
</evidence>
<comment type="caution">
    <text evidence="1">The sequence shown here is derived from an EMBL/GenBank/DDBJ whole genome shotgun (WGS) entry which is preliminary data.</text>
</comment>
<name>A0ACC2VES5_9TREE</name>
<accession>A0ACC2VES5</accession>
<organism evidence="1 2">
    <name type="scientific">Naganishia friedmannii</name>
    <dbReference type="NCBI Taxonomy" id="89922"/>
    <lineage>
        <taxon>Eukaryota</taxon>
        <taxon>Fungi</taxon>
        <taxon>Dikarya</taxon>
        <taxon>Basidiomycota</taxon>
        <taxon>Agaricomycotina</taxon>
        <taxon>Tremellomycetes</taxon>
        <taxon>Filobasidiales</taxon>
        <taxon>Filobasidiaceae</taxon>
        <taxon>Naganishia</taxon>
    </lineage>
</organism>
<sequence length="919" mass="101652">MPAPTTSKGVTLSYLTADHYEPCATGPIFIGTPDPRLTWRFKGDATNWVQKSYEIRVTRRSLTKDAKDSKEEEQESYTVQSDQNVLVPWPSQPLASRERAAISVRAHGSDGTATPWSSINLEVTLLDRSDWNNTQVVTVPAGIHKKEETKRPFHIRKSFSLASPPTDDSARVYVTALGLYELEINGARVGDHLFAPGWQSYKHHLNYQTFDVSAFLREGENVVGACVGEGWYAGSLGFGGGRRNIYGERIGLMLRMEVEGEEVVKTGGDGWEWSFGPLISSQIYDGEVYDVRGVKNGWSSSSSSRSTTNNANSNSSSWSPAETVPAPTARLITPESPPVRETERLPALDIITTPSGKTILDFGQNLVGWCVFNNAPSTTREGQEIVLRHAEVLEDGELGVRPLRVAKCTDIVICAGGEGDKVLEGWQPKFTFHGFRYVQVSGWTDLETIDISAVVVHSDLERTGFFECSHEKLNQLHRNVVWGWRGNSLSVPTDCPQRDERLGWTGDLQVFAPTASFLFNTAGFLSGWLKDVAVEQLVDGGGVPPVVVPNVLQHVPFHSPMAVWDDVTALTPWDLHQAFDDKRILRDQYESMTVWLDKGIKRAPNGLYDPALIQLGDWLDPKAPADDPADCRTDSHLVANAYLVHVTATVSRISEILGEDKRAKRYKDDAERLKREFVKEYVSESGRMVSDSQTALALAIQFDLFSNEGQRQHAAERLAALVTREKFKVATGFAGTPIILHTLCNTGNLPLAYRMLQESKAPSWLYAVLMGSTTMWERWDSMLPDGKINPGEMTSFNHYALGSVAAFMHSVIGGLSPLSPGWKKILVQPKPGGTVTSAKTRHVGPYGEISCEWEIRGDKLHVSVAVPPNSTANVVLPGLTEDIGSGKKAYVVDYERDERWPPQPFKHPFMIPGEDTFVA</sequence>
<dbReference type="Proteomes" id="UP001227268">
    <property type="component" value="Unassembled WGS sequence"/>
</dbReference>
<keyword evidence="2" id="KW-1185">Reference proteome</keyword>
<dbReference type="EMBL" id="JASBWT010000016">
    <property type="protein sequence ID" value="KAJ9097595.1"/>
    <property type="molecule type" value="Genomic_DNA"/>
</dbReference>